<dbReference type="EMBL" id="KV454477">
    <property type="protein sequence ID" value="ODV62143.1"/>
    <property type="molecule type" value="Genomic_DNA"/>
</dbReference>
<accession>A0A1D2VKK3</accession>
<dbReference type="GeneID" id="30968050"/>
<dbReference type="AlphaFoldDB" id="A0A1D2VKK3"/>
<proteinExistence type="predicted"/>
<evidence type="ECO:0000313" key="2">
    <source>
        <dbReference type="Proteomes" id="UP000095038"/>
    </source>
</evidence>
<sequence length="59" mass="6862">MYYLKRNQLVPVYLDKVTGDLDHEDTAIRSRRKSSELQSPLSIFIRNRKSDPPDNISAI</sequence>
<dbReference type="RefSeq" id="XP_020048450.1">
    <property type="nucleotide sequence ID" value="XM_020194414.1"/>
</dbReference>
<keyword evidence="2" id="KW-1185">Reference proteome</keyword>
<gene>
    <name evidence="1" type="ORF">ASCRUDRAFT_79749</name>
</gene>
<name>A0A1D2VKK3_9ASCO</name>
<dbReference type="InParanoid" id="A0A1D2VKK3"/>
<evidence type="ECO:0000313" key="1">
    <source>
        <dbReference type="EMBL" id="ODV62143.1"/>
    </source>
</evidence>
<reference evidence="2" key="1">
    <citation type="submission" date="2016-05" db="EMBL/GenBank/DDBJ databases">
        <title>Comparative genomics of biotechnologically important yeasts.</title>
        <authorList>
            <consortium name="DOE Joint Genome Institute"/>
            <person name="Riley R."/>
            <person name="Haridas S."/>
            <person name="Wolfe K.H."/>
            <person name="Lopes M.R."/>
            <person name="Hittinger C.T."/>
            <person name="Goker M."/>
            <person name="Salamov A."/>
            <person name="Wisecaver J."/>
            <person name="Long T.M."/>
            <person name="Aerts A.L."/>
            <person name="Barry K."/>
            <person name="Choi C."/>
            <person name="Clum A."/>
            <person name="Coughlan A.Y."/>
            <person name="Deshpande S."/>
            <person name="Douglass A.P."/>
            <person name="Hanson S.J."/>
            <person name="Klenk H.-P."/>
            <person name="Labutti K."/>
            <person name="Lapidus A."/>
            <person name="Lindquist E."/>
            <person name="Lipzen A."/>
            <person name="Meier-Kolthoff J.P."/>
            <person name="Ohm R.A."/>
            <person name="Otillar R.P."/>
            <person name="Pangilinan J."/>
            <person name="Peng Y."/>
            <person name="Rokas A."/>
            <person name="Rosa C.A."/>
            <person name="Scheuner C."/>
            <person name="Sibirny A.A."/>
            <person name="Slot J.C."/>
            <person name="Stielow J.B."/>
            <person name="Sun H."/>
            <person name="Kurtzman C.P."/>
            <person name="Blackwell M."/>
            <person name="Grigoriev I.V."/>
            <person name="Jeffries T.W."/>
        </authorList>
    </citation>
    <scope>NUCLEOTIDE SEQUENCE [LARGE SCALE GENOMIC DNA]</scope>
    <source>
        <strain evidence="2">DSM 1968</strain>
    </source>
</reference>
<dbReference type="Proteomes" id="UP000095038">
    <property type="component" value="Unassembled WGS sequence"/>
</dbReference>
<protein>
    <submittedName>
        <fullName evidence="1">Uncharacterized protein</fullName>
    </submittedName>
</protein>
<organism evidence="1 2">
    <name type="scientific">Ascoidea rubescens DSM 1968</name>
    <dbReference type="NCBI Taxonomy" id="1344418"/>
    <lineage>
        <taxon>Eukaryota</taxon>
        <taxon>Fungi</taxon>
        <taxon>Dikarya</taxon>
        <taxon>Ascomycota</taxon>
        <taxon>Saccharomycotina</taxon>
        <taxon>Saccharomycetes</taxon>
        <taxon>Ascoideaceae</taxon>
        <taxon>Ascoidea</taxon>
    </lineage>
</organism>
<dbReference type="OrthoDB" id="3366990at2759"/>